<evidence type="ECO:0000313" key="3">
    <source>
        <dbReference type="Proteomes" id="UP000016935"/>
    </source>
</evidence>
<dbReference type="HOGENOM" id="CLU_2623549_0_0_1"/>
<accession>R0KSJ8</accession>
<protein>
    <submittedName>
        <fullName evidence="2">Uncharacterized protein</fullName>
    </submittedName>
</protein>
<feature type="compositionally biased region" description="Low complexity" evidence="1">
    <location>
        <begin position="48"/>
        <end position="60"/>
    </location>
</feature>
<reference evidence="2 3" key="2">
    <citation type="journal article" date="2013" name="PLoS Genet.">
        <title>Comparative genome structure, secondary metabolite, and effector coding capacity across Cochliobolus pathogens.</title>
        <authorList>
            <person name="Condon B.J."/>
            <person name="Leng Y."/>
            <person name="Wu D."/>
            <person name="Bushley K.E."/>
            <person name="Ohm R.A."/>
            <person name="Otillar R."/>
            <person name="Martin J."/>
            <person name="Schackwitz W."/>
            <person name="Grimwood J."/>
            <person name="MohdZainudin N."/>
            <person name="Xue C."/>
            <person name="Wang R."/>
            <person name="Manning V.A."/>
            <person name="Dhillon B."/>
            <person name="Tu Z.J."/>
            <person name="Steffenson B.J."/>
            <person name="Salamov A."/>
            <person name="Sun H."/>
            <person name="Lowry S."/>
            <person name="LaButti K."/>
            <person name="Han J."/>
            <person name="Copeland A."/>
            <person name="Lindquist E."/>
            <person name="Barry K."/>
            <person name="Schmutz J."/>
            <person name="Baker S.E."/>
            <person name="Ciuffetti L.M."/>
            <person name="Grigoriev I.V."/>
            <person name="Zhong S."/>
            <person name="Turgeon B.G."/>
        </authorList>
    </citation>
    <scope>NUCLEOTIDE SEQUENCE [LARGE SCALE GENOMIC DNA]</scope>
    <source>
        <strain evidence="3">28A</strain>
    </source>
</reference>
<reference evidence="2 3" key="1">
    <citation type="journal article" date="2012" name="PLoS Pathog.">
        <title>Diverse lifestyles and strategies of plant pathogenesis encoded in the genomes of eighteen Dothideomycetes fungi.</title>
        <authorList>
            <person name="Ohm R.A."/>
            <person name="Feau N."/>
            <person name="Henrissat B."/>
            <person name="Schoch C.L."/>
            <person name="Horwitz B.A."/>
            <person name="Barry K.W."/>
            <person name="Condon B.J."/>
            <person name="Copeland A.C."/>
            <person name="Dhillon B."/>
            <person name="Glaser F."/>
            <person name="Hesse C.N."/>
            <person name="Kosti I."/>
            <person name="LaButti K."/>
            <person name="Lindquist E.A."/>
            <person name="Lucas S."/>
            <person name="Salamov A.A."/>
            <person name="Bradshaw R.E."/>
            <person name="Ciuffetti L."/>
            <person name="Hamelin R.C."/>
            <person name="Kema G.H.J."/>
            <person name="Lawrence C."/>
            <person name="Scott J.A."/>
            <person name="Spatafora J.W."/>
            <person name="Turgeon B.G."/>
            <person name="de Wit P.J.G.M."/>
            <person name="Zhong S."/>
            <person name="Goodwin S.B."/>
            <person name="Grigoriev I.V."/>
        </authorList>
    </citation>
    <scope>NUCLEOTIDE SEQUENCE [LARGE SCALE GENOMIC DNA]</scope>
    <source>
        <strain evidence="3">28A</strain>
    </source>
</reference>
<evidence type="ECO:0000313" key="2">
    <source>
        <dbReference type="EMBL" id="EOA90767.1"/>
    </source>
</evidence>
<keyword evidence="3" id="KW-1185">Reference proteome</keyword>
<dbReference type="Proteomes" id="UP000016935">
    <property type="component" value="Unassembled WGS sequence"/>
</dbReference>
<proteinExistence type="predicted"/>
<organism evidence="2 3">
    <name type="scientific">Exserohilum turcicum (strain 28A)</name>
    <name type="common">Northern leaf blight fungus</name>
    <name type="synonym">Setosphaeria turcica</name>
    <dbReference type="NCBI Taxonomy" id="671987"/>
    <lineage>
        <taxon>Eukaryota</taxon>
        <taxon>Fungi</taxon>
        <taxon>Dikarya</taxon>
        <taxon>Ascomycota</taxon>
        <taxon>Pezizomycotina</taxon>
        <taxon>Dothideomycetes</taxon>
        <taxon>Pleosporomycetidae</taxon>
        <taxon>Pleosporales</taxon>
        <taxon>Pleosporineae</taxon>
        <taxon>Pleosporaceae</taxon>
        <taxon>Exserohilum</taxon>
    </lineage>
</organism>
<sequence>MAETETEATSVHLFSLQLRSAGPSHSDSCSLFYPQMLIPDVAMPPFSSHCPSSEPCPSKPAGSSLWQLGKGRKSMGDT</sequence>
<name>R0KSJ8_EXST2</name>
<evidence type="ECO:0000256" key="1">
    <source>
        <dbReference type="SAM" id="MobiDB-lite"/>
    </source>
</evidence>
<dbReference type="GeneID" id="19399892"/>
<dbReference type="RefSeq" id="XP_008021516.1">
    <property type="nucleotide sequence ID" value="XM_008023325.1"/>
</dbReference>
<gene>
    <name evidence="2" type="ORF">SETTUDRAFT_166670</name>
</gene>
<dbReference type="AlphaFoldDB" id="R0KSJ8"/>
<dbReference type="EMBL" id="KB908482">
    <property type="protein sequence ID" value="EOA90767.1"/>
    <property type="molecule type" value="Genomic_DNA"/>
</dbReference>
<feature type="region of interest" description="Disordered" evidence="1">
    <location>
        <begin position="48"/>
        <end position="78"/>
    </location>
</feature>